<protein>
    <recommendedName>
        <fullName evidence="3">DUF596 domain-containing protein</fullName>
    </recommendedName>
</protein>
<dbReference type="EMBL" id="CP028519">
    <property type="protein sequence ID" value="AVY93974.1"/>
    <property type="molecule type" value="Genomic_DNA"/>
</dbReference>
<evidence type="ECO:0000313" key="1">
    <source>
        <dbReference type="EMBL" id="AVY93974.1"/>
    </source>
</evidence>
<gene>
    <name evidence="1" type="ORF">DAI18_07895</name>
</gene>
<dbReference type="Gene3D" id="1.10.3510.10">
    <property type="entry name" value="NMB0513-like"/>
    <property type="match status" value="1"/>
</dbReference>
<dbReference type="InterPro" id="IPR023138">
    <property type="entry name" value="NMB0513-like_sf"/>
</dbReference>
<dbReference type="KEGG" id="maer:DAI18_07895"/>
<dbReference type="AlphaFoldDB" id="A0A2S0P984"/>
<sequence length="111" mass="12856">MISEERYKFIVTHARGMALDVIWLYLEDDSCSYSDRQNKFLWILKRMLDARIISLAKNGSILDKPADAIINDFKKSFPEQDENVNNGMWFFLDSCPTGIGWNMPDGSIDWA</sequence>
<proteinExistence type="predicted"/>
<reference evidence="1 2" key="1">
    <citation type="submission" date="2018-04" db="EMBL/GenBank/DDBJ databases">
        <title>Denitrifier Microvirgula.</title>
        <authorList>
            <person name="Anderson E."/>
            <person name="Jang J."/>
            <person name="Ishii S."/>
        </authorList>
    </citation>
    <scope>NUCLEOTIDE SEQUENCE [LARGE SCALE GENOMIC DNA]</scope>
    <source>
        <strain evidence="1 2">BE2.4</strain>
    </source>
</reference>
<dbReference type="SUPFAM" id="SSF160472">
    <property type="entry name" value="NMB0513-like"/>
    <property type="match status" value="1"/>
</dbReference>
<evidence type="ECO:0000313" key="2">
    <source>
        <dbReference type="Proteomes" id="UP000244173"/>
    </source>
</evidence>
<evidence type="ECO:0008006" key="3">
    <source>
        <dbReference type="Google" id="ProtNLM"/>
    </source>
</evidence>
<keyword evidence="2" id="KW-1185">Reference proteome</keyword>
<dbReference type="OrthoDB" id="8966542at2"/>
<dbReference type="Proteomes" id="UP000244173">
    <property type="component" value="Chromosome"/>
</dbReference>
<name>A0A2S0P984_9NEIS</name>
<accession>A0A2S0P984</accession>
<dbReference type="RefSeq" id="WP_107889083.1">
    <property type="nucleotide sequence ID" value="NZ_CP028519.1"/>
</dbReference>
<organism evidence="1 2">
    <name type="scientific">Microvirgula aerodenitrificans</name>
    <dbReference type="NCBI Taxonomy" id="57480"/>
    <lineage>
        <taxon>Bacteria</taxon>
        <taxon>Pseudomonadati</taxon>
        <taxon>Pseudomonadota</taxon>
        <taxon>Betaproteobacteria</taxon>
        <taxon>Neisseriales</taxon>
        <taxon>Aquaspirillaceae</taxon>
        <taxon>Microvirgula</taxon>
    </lineage>
</organism>